<feature type="compositionally biased region" description="Basic and acidic residues" evidence="1">
    <location>
        <begin position="149"/>
        <end position="158"/>
    </location>
</feature>
<proteinExistence type="predicted"/>
<dbReference type="InParanoid" id="A0A2P6N142"/>
<dbReference type="EMBL" id="MDYQ01000257">
    <property type="protein sequence ID" value="PRP77684.1"/>
    <property type="molecule type" value="Genomic_DNA"/>
</dbReference>
<accession>A0A2P6N142</accession>
<evidence type="ECO:0000313" key="3">
    <source>
        <dbReference type="EMBL" id="PRP77684.1"/>
    </source>
</evidence>
<feature type="domain" description="Large ribosomal subunit protein mL59" evidence="2">
    <location>
        <begin position="31"/>
        <end position="114"/>
    </location>
</feature>
<dbReference type="InterPro" id="IPR043035">
    <property type="entry name" value="Ribosomal_mL64_sf"/>
</dbReference>
<evidence type="ECO:0000313" key="4">
    <source>
        <dbReference type="Proteomes" id="UP000241769"/>
    </source>
</evidence>
<dbReference type="InterPro" id="IPR040922">
    <property type="entry name" value="Ribosomal_mL59_dom"/>
</dbReference>
<organism evidence="3 4">
    <name type="scientific">Planoprotostelium fungivorum</name>
    <dbReference type="NCBI Taxonomy" id="1890364"/>
    <lineage>
        <taxon>Eukaryota</taxon>
        <taxon>Amoebozoa</taxon>
        <taxon>Evosea</taxon>
        <taxon>Variosea</taxon>
        <taxon>Cavosteliida</taxon>
        <taxon>Cavosteliaceae</taxon>
        <taxon>Planoprotostelium</taxon>
    </lineage>
</organism>
<evidence type="ECO:0000259" key="2">
    <source>
        <dbReference type="Pfam" id="PF18126"/>
    </source>
</evidence>
<dbReference type="OrthoDB" id="18529at2759"/>
<protein>
    <recommendedName>
        <fullName evidence="2">Large ribosomal subunit protein mL59 domain-containing protein</fullName>
    </recommendedName>
</protein>
<evidence type="ECO:0000256" key="1">
    <source>
        <dbReference type="SAM" id="MobiDB-lite"/>
    </source>
</evidence>
<dbReference type="PANTHER" id="PTHR36781:SF1">
    <property type="entry name" value="OS05G0114600 PROTEIN"/>
    <property type="match status" value="1"/>
</dbReference>
<feature type="region of interest" description="Disordered" evidence="1">
    <location>
        <begin position="149"/>
        <end position="192"/>
    </location>
</feature>
<reference evidence="3 4" key="1">
    <citation type="journal article" date="2018" name="Genome Biol. Evol.">
        <title>Multiple Roots of Fruiting Body Formation in Amoebozoa.</title>
        <authorList>
            <person name="Hillmann F."/>
            <person name="Forbes G."/>
            <person name="Novohradska S."/>
            <person name="Ferling I."/>
            <person name="Riege K."/>
            <person name="Groth M."/>
            <person name="Westermann M."/>
            <person name="Marz M."/>
            <person name="Spaller T."/>
            <person name="Winckler T."/>
            <person name="Schaap P."/>
            <person name="Glockner G."/>
        </authorList>
    </citation>
    <scope>NUCLEOTIDE SEQUENCE [LARGE SCALE GENOMIC DNA]</scope>
    <source>
        <strain evidence="3 4">Jena</strain>
    </source>
</reference>
<comment type="caution">
    <text evidence="3">The sequence shown here is derived from an EMBL/GenBank/DDBJ whole genome shotgun (WGS) entry which is preliminary data.</text>
</comment>
<sequence>MACFIGKVKGAFAEPFNLQALNNRIADGARPHFVNGRWNKPALSARMVAEYRKQYFVRGLEFPEIPKGYEVPSTKPPAELKLKGHKHIREAPLRQQKIAQNMAKMPKLIEEFRKNKAEEKHRARKPLDLFLRNGYSQLELKMLADYKKNKEGDQKKAEAAAAEKLAKQKQKEAKKKAQQEQEEEQPQEAKSE</sequence>
<dbReference type="Gene3D" id="6.10.280.120">
    <property type="entry name" value="Growth arrest and DNA-damage-inducible proteins-interacting protein 1"/>
    <property type="match status" value="1"/>
</dbReference>
<dbReference type="PANTHER" id="PTHR36781">
    <property type="entry name" value="OS05G0114600 PROTEIN"/>
    <property type="match status" value="1"/>
</dbReference>
<gene>
    <name evidence="3" type="ORF">PROFUN_00545</name>
</gene>
<name>A0A2P6N142_9EUKA</name>
<feature type="compositionally biased region" description="Basic and acidic residues" evidence="1">
    <location>
        <begin position="164"/>
        <end position="179"/>
    </location>
</feature>
<dbReference type="Pfam" id="PF18126">
    <property type="entry name" value="Mitoc_mL59"/>
    <property type="match status" value="1"/>
</dbReference>
<keyword evidence="4" id="KW-1185">Reference proteome</keyword>
<dbReference type="AlphaFoldDB" id="A0A2P6N142"/>
<dbReference type="Proteomes" id="UP000241769">
    <property type="component" value="Unassembled WGS sequence"/>
</dbReference>